<evidence type="ECO:0000313" key="1">
    <source>
        <dbReference type="EMBL" id="EDT72299.1"/>
    </source>
</evidence>
<comment type="caution">
    <text evidence="1">The sequence shown here is derived from an EMBL/GenBank/DDBJ whole genome shotgun (WGS) entry which is preliminary data.</text>
</comment>
<accession>B1V1H7</accession>
<protein>
    <submittedName>
        <fullName evidence="1">Uncharacterized protein</fullName>
    </submittedName>
</protein>
<dbReference type="Proteomes" id="UP000003188">
    <property type="component" value="Unassembled WGS sequence"/>
</dbReference>
<proteinExistence type="predicted"/>
<dbReference type="RefSeq" id="WP_004460142.1">
    <property type="nucleotide sequence ID" value="NZ_ABOO01000010.1"/>
</dbReference>
<organism evidence="1 2">
    <name type="scientific">Clostridium perfringens D str. JGS1721</name>
    <dbReference type="NCBI Taxonomy" id="488537"/>
    <lineage>
        <taxon>Bacteria</taxon>
        <taxon>Bacillati</taxon>
        <taxon>Bacillota</taxon>
        <taxon>Clostridia</taxon>
        <taxon>Eubacteriales</taxon>
        <taxon>Clostridiaceae</taxon>
        <taxon>Clostridium</taxon>
    </lineage>
</organism>
<dbReference type="Gene3D" id="1.10.10.10">
    <property type="entry name" value="Winged helix-like DNA-binding domain superfamily/Winged helix DNA-binding domain"/>
    <property type="match status" value="1"/>
</dbReference>
<dbReference type="GO" id="GO:0003677">
    <property type="term" value="F:DNA binding"/>
    <property type="evidence" value="ECO:0007669"/>
    <property type="project" value="InterPro"/>
</dbReference>
<dbReference type="AlphaFoldDB" id="B1V1H7"/>
<dbReference type="InterPro" id="IPR016032">
    <property type="entry name" value="Sig_transdc_resp-reg_C-effctor"/>
</dbReference>
<name>B1V1H7_CLOPF</name>
<evidence type="ECO:0000313" key="2">
    <source>
        <dbReference type="Proteomes" id="UP000003188"/>
    </source>
</evidence>
<sequence>MSIVEELNEHEKRQLEIMDYYNSGFTYEEIAKFMFMSVNTVKTIVNTWIKNLPTTSQEFVRRKHWIEKNAKKETTKAINYEATREMGNKAFVLKNRSIYKTRENGNIVLKTENELECKVTWDTPKRFNNDSREEIREEFRPIIGNEVGRVVASHYSKEMSNPRILSKEEQKIIYNSNYLN</sequence>
<reference evidence="1 2" key="1">
    <citation type="submission" date="2008-03" db="EMBL/GenBank/DDBJ databases">
        <authorList>
            <person name="Paulsen I."/>
            <person name="Sebastian Y."/>
        </authorList>
    </citation>
    <scope>NUCLEOTIDE SEQUENCE [LARGE SCALE GENOMIC DNA]</scope>
    <source>
        <strain evidence="2">D str. JGS1721</strain>
    </source>
</reference>
<dbReference type="EMBL" id="ABOO01000010">
    <property type="protein sequence ID" value="EDT72299.1"/>
    <property type="molecule type" value="Genomic_DNA"/>
</dbReference>
<gene>
    <name evidence="1" type="ORF">CJD_1875</name>
</gene>
<dbReference type="InterPro" id="IPR036388">
    <property type="entry name" value="WH-like_DNA-bd_sf"/>
</dbReference>
<dbReference type="SUPFAM" id="SSF46894">
    <property type="entry name" value="C-terminal effector domain of the bipartite response regulators"/>
    <property type="match status" value="1"/>
</dbReference>
<dbReference type="GO" id="GO:0006355">
    <property type="term" value="P:regulation of DNA-templated transcription"/>
    <property type="evidence" value="ECO:0007669"/>
    <property type="project" value="InterPro"/>
</dbReference>